<name>A0AB34IM51_PRYPA</name>
<comment type="caution">
    <text evidence="2">The sequence shown here is derived from an EMBL/GenBank/DDBJ whole genome shotgun (WGS) entry which is preliminary data.</text>
</comment>
<dbReference type="EMBL" id="JBGBPQ010000022">
    <property type="protein sequence ID" value="KAL1503105.1"/>
    <property type="molecule type" value="Genomic_DNA"/>
</dbReference>
<organism evidence="2 3">
    <name type="scientific">Prymnesium parvum</name>
    <name type="common">Toxic golden alga</name>
    <dbReference type="NCBI Taxonomy" id="97485"/>
    <lineage>
        <taxon>Eukaryota</taxon>
        <taxon>Haptista</taxon>
        <taxon>Haptophyta</taxon>
        <taxon>Prymnesiophyceae</taxon>
        <taxon>Prymnesiales</taxon>
        <taxon>Prymnesiaceae</taxon>
        <taxon>Prymnesium</taxon>
    </lineage>
</organism>
<dbReference type="Proteomes" id="UP001515480">
    <property type="component" value="Unassembled WGS sequence"/>
</dbReference>
<feature type="region of interest" description="Disordered" evidence="1">
    <location>
        <begin position="127"/>
        <end position="160"/>
    </location>
</feature>
<reference evidence="2 3" key="1">
    <citation type="journal article" date="2024" name="Science">
        <title>Giant polyketide synthase enzymes in the biosynthesis of giant marine polyether toxins.</title>
        <authorList>
            <person name="Fallon T.R."/>
            <person name="Shende V.V."/>
            <person name="Wierzbicki I.H."/>
            <person name="Pendleton A.L."/>
            <person name="Watervoot N.F."/>
            <person name="Auber R.P."/>
            <person name="Gonzalez D.J."/>
            <person name="Wisecaver J.H."/>
            <person name="Moore B.S."/>
        </authorList>
    </citation>
    <scope>NUCLEOTIDE SEQUENCE [LARGE SCALE GENOMIC DNA]</scope>
    <source>
        <strain evidence="2 3">12B1</strain>
    </source>
</reference>
<gene>
    <name evidence="2" type="ORF">AB1Y20_011168</name>
</gene>
<evidence type="ECO:0000313" key="3">
    <source>
        <dbReference type="Proteomes" id="UP001515480"/>
    </source>
</evidence>
<evidence type="ECO:0008006" key="4">
    <source>
        <dbReference type="Google" id="ProtNLM"/>
    </source>
</evidence>
<dbReference type="AlphaFoldDB" id="A0AB34IM51"/>
<proteinExistence type="predicted"/>
<accession>A0AB34IM51</accession>
<sequence>MPEGPAWSSTSSALYSSLMILNLVDGKLPIPPHITHVAIEIGCNGHDLQWLQPPPKGTNVSGLDPHTPIRLQKHVLLIAFEPLLDKWAGYLTTQRATQWKIIEKPHQPGWAAEDRLVVLPFALHPNGNSGRQQVRQAELAPSGRHPHGENSSDETTTRRSMPVGIPFNVAASDGCSSFLKQSKQIKGITASGRRQLAVSFLEKCSTLWYRTEVPAVSLETVIGEWLGGRTISFVKIDAEGFDLEVAKSVGSMANRVRSFTLEVTGDKCTRPLQGISNRCSDVVSSMRELGFSTDQPCALLSGTVLGDSKGACQGNMVFNAISP</sequence>
<evidence type="ECO:0000313" key="2">
    <source>
        <dbReference type="EMBL" id="KAL1503105.1"/>
    </source>
</evidence>
<protein>
    <recommendedName>
        <fullName evidence="4">Methyltransferase FkbM domain-containing protein</fullName>
    </recommendedName>
</protein>
<evidence type="ECO:0000256" key="1">
    <source>
        <dbReference type="SAM" id="MobiDB-lite"/>
    </source>
</evidence>
<keyword evidence="3" id="KW-1185">Reference proteome</keyword>